<accession>A0A9Q0KEX0</accession>
<evidence type="ECO:0008006" key="7">
    <source>
        <dbReference type="Google" id="ProtNLM"/>
    </source>
</evidence>
<keyword evidence="4" id="KW-0732">Signal</keyword>
<evidence type="ECO:0000313" key="6">
    <source>
        <dbReference type="Proteomes" id="UP001141806"/>
    </source>
</evidence>
<dbReference type="Pfam" id="PF00232">
    <property type="entry name" value="Glyco_hydro_1"/>
    <property type="match status" value="1"/>
</dbReference>
<name>A0A9Q0KEX0_9MAGN</name>
<keyword evidence="2" id="KW-0378">Hydrolase</keyword>
<feature type="signal peptide" evidence="4">
    <location>
        <begin position="1"/>
        <end position="20"/>
    </location>
</feature>
<evidence type="ECO:0000313" key="5">
    <source>
        <dbReference type="EMBL" id="KAJ4969202.1"/>
    </source>
</evidence>
<dbReference type="GO" id="GO:0008422">
    <property type="term" value="F:beta-glucosidase activity"/>
    <property type="evidence" value="ECO:0007669"/>
    <property type="project" value="TreeGrafter"/>
</dbReference>
<keyword evidence="6" id="KW-1185">Reference proteome</keyword>
<reference evidence="5" key="1">
    <citation type="journal article" date="2023" name="Plant J.">
        <title>The genome of the king protea, Protea cynaroides.</title>
        <authorList>
            <person name="Chang J."/>
            <person name="Duong T.A."/>
            <person name="Schoeman C."/>
            <person name="Ma X."/>
            <person name="Roodt D."/>
            <person name="Barker N."/>
            <person name="Li Z."/>
            <person name="Van de Peer Y."/>
            <person name="Mizrachi E."/>
        </authorList>
    </citation>
    <scope>NUCLEOTIDE SEQUENCE</scope>
    <source>
        <tissue evidence="5">Young leaves</tissue>
    </source>
</reference>
<comment type="similarity">
    <text evidence="1 3">Belongs to the glycosyl hydrolase 1 family.</text>
</comment>
<dbReference type="InterPro" id="IPR017853">
    <property type="entry name" value="GH"/>
</dbReference>
<evidence type="ECO:0000256" key="1">
    <source>
        <dbReference type="ARBA" id="ARBA00010838"/>
    </source>
</evidence>
<comment type="caution">
    <text evidence="5">The sequence shown here is derived from an EMBL/GenBank/DDBJ whole genome shotgun (WGS) entry which is preliminary data.</text>
</comment>
<proteinExistence type="inferred from homology"/>
<dbReference type="Gene3D" id="3.20.20.80">
    <property type="entry name" value="Glycosidases"/>
    <property type="match status" value="1"/>
</dbReference>
<dbReference type="AlphaFoldDB" id="A0A9Q0KEX0"/>
<evidence type="ECO:0000256" key="4">
    <source>
        <dbReference type="SAM" id="SignalP"/>
    </source>
</evidence>
<evidence type="ECO:0000256" key="2">
    <source>
        <dbReference type="ARBA" id="ARBA00022801"/>
    </source>
</evidence>
<dbReference type="InterPro" id="IPR033132">
    <property type="entry name" value="GH_1_N_CS"/>
</dbReference>
<gene>
    <name evidence="5" type="ORF">NE237_015903</name>
</gene>
<dbReference type="OrthoDB" id="65569at2759"/>
<feature type="chain" id="PRO_5040478890" description="Beta-glucosidase" evidence="4">
    <location>
        <begin position="21"/>
        <end position="170"/>
    </location>
</feature>
<protein>
    <recommendedName>
        <fullName evidence="7">Beta-glucosidase</fullName>
    </recommendedName>
</protein>
<dbReference type="GO" id="GO:0005975">
    <property type="term" value="P:carbohydrate metabolic process"/>
    <property type="evidence" value="ECO:0007669"/>
    <property type="project" value="InterPro"/>
</dbReference>
<dbReference type="SUPFAM" id="SSF51445">
    <property type="entry name" value="(Trans)glycosidases"/>
    <property type="match status" value="1"/>
</dbReference>
<sequence>MERALVRLVLLFQLFSSINCILDRNRFPESFLFGTATSSYQIEGAYIADNKSLSIWDLFSKTPGNIDDGSNGDIADDHYHRYMEDVELMHSLGVNSYRFSISWSRVLPSKLVNNMQLSIHQACIIFHSSGGLLELKKNENSDEFQPSRLYWSFYQYIYIYIGLKNVYFHS</sequence>
<dbReference type="PANTHER" id="PTHR10353">
    <property type="entry name" value="GLYCOSYL HYDROLASE"/>
    <property type="match status" value="1"/>
</dbReference>
<dbReference type="Proteomes" id="UP001141806">
    <property type="component" value="Unassembled WGS sequence"/>
</dbReference>
<dbReference type="PANTHER" id="PTHR10353:SF236">
    <property type="entry name" value="BETA-GLUCOSIDASE 18"/>
    <property type="match status" value="1"/>
</dbReference>
<dbReference type="InterPro" id="IPR001360">
    <property type="entry name" value="Glyco_hydro_1"/>
</dbReference>
<dbReference type="PROSITE" id="PS00653">
    <property type="entry name" value="GLYCOSYL_HYDROL_F1_2"/>
    <property type="match status" value="1"/>
</dbReference>
<evidence type="ECO:0000256" key="3">
    <source>
        <dbReference type="RuleBase" id="RU003690"/>
    </source>
</evidence>
<organism evidence="5 6">
    <name type="scientific">Protea cynaroides</name>
    <dbReference type="NCBI Taxonomy" id="273540"/>
    <lineage>
        <taxon>Eukaryota</taxon>
        <taxon>Viridiplantae</taxon>
        <taxon>Streptophyta</taxon>
        <taxon>Embryophyta</taxon>
        <taxon>Tracheophyta</taxon>
        <taxon>Spermatophyta</taxon>
        <taxon>Magnoliopsida</taxon>
        <taxon>Proteales</taxon>
        <taxon>Proteaceae</taxon>
        <taxon>Protea</taxon>
    </lineage>
</organism>
<dbReference type="EMBL" id="JAMYWD010000006">
    <property type="protein sequence ID" value="KAJ4969202.1"/>
    <property type="molecule type" value="Genomic_DNA"/>
</dbReference>